<dbReference type="EMBL" id="AWVM01000100">
    <property type="protein sequence ID" value="ERK48329.1"/>
    <property type="molecule type" value="Genomic_DNA"/>
</dbReference>
<reference evidence="1 2" key="1">
    <citation type="submission" date="2013-06" db="EMBL/GenBank/DDBJ databases">
        <authorList>
            <person name="Weinstock G."/>
            <person name="Sodergren E."/>
            <person name="Lobos E.A."/>
            <person name="Fulton L."/>
            <person name="Fulton R."/>
            <person name="Courtney L."/>
            <person name="Fronick C."/>
            <person name="O'Laughlin M."/>
            <person name="Godfrey J."/>
            <person name="Wilson R.M."/>
            <person name="Miner T."/>
            <person name="Farmer C."/>
            <person name="Delehaunty K."/>
            <person name="Cordes M."/>
            <person name="Minx P."/>
            <person name="Tomlinson C."/>
            <person name="Chen J."/>
            <person name="Wollam A."/>
            <person name="Pepin K.H."/>
            <person name="Bhonagiri V."/>
            <person name="Zhang X."/>
            <person name="Warren W."/>
            <person name="Mitreva M."/>
            <person name="Mardis E.R."/>
            <person name="Wilson R.K."/>
        </authorList>
    </citation>
    <scope>NUCLEOTIDE SEQUENCE [LARGE SCALE GENOMIC DNA]</scope>
    <source>
        <strain evidence="1 2">F0279</strain>
    </source>
</reference>
<dbReference type="HOGENOM" id="CLU_2070207_0_0_0"/>
<protein>
    <submittedName>
        <fullName evidence="1">Uncharacterized protein</fullName>
    </submittedName>
</protein>
<dbReference type="PATRIC" id="fig|888055.3.peg.1822"/>
<accession>U2PX52</accession>
<evidence type="ECO:0000313" key="2">
    <source>
        <dbReference type="Proteomes" id="UP000016626"/>
    </source>
</evidence>
<name>U2PX52_LEPWF</name>
<comment type="caution">
    <text evidence="1">The sequence shown here is derived from an EMBL/GenBank/DDBJ whole genome shotgun (WGS) entry which is preliminary data.</text>
</comment>
<proteinExistence type="predicted"/>
<evidence type="ECO:0000313" key="1">
    <source>
        <dbReference type="EMBL" id="ERK48329.1"/>
    </source>
</evidence>
<organism evidence="1 2">
    <name type="scientific">Leptotrichia wadei (strain F0279)</name>
    <dbReference type="NCBI Taxonomy" id="888055"/>
    <lineage>
        <taxon>Bacteria</taxon>
        <taxon>Fusobacteriati</taxon>
        <taxon>Fusobacteriota</taxon>
        <taxon>Fusobacteriia</taxon>
        <taxon>Fusobacteriales</taxon>
        <taxon>Leptotrichiaceae</taxon>
        <taxon>Leptotrichia</taxon>
    </lineage>
</organism>
<sequence length="118" mass="13825">MIKMSFSEALKFAEGARKKIIREWAEENCFGYPQQGIAKMEYYESGFKELKKRIPDVTEDEIKGFEYDGIYDEYELSPSEYGNEDLIKIMEKSDMIHNVSKIKCVIAGRKRKFNLGEM</sequence>
<dbReference type="Proteomes" id="UP000016626">
    <property type="component" value="Unassembled WGS sequence"/>
</dbReference>
<gene>
    <name evidence="1" type="ORF">HMPREF9015_01898</name>
</gene>
<dbReference type="AlphaFoldDB" id="U2PX52"/>